<dbReference type="PATRIC" id="fig|796944.3.peg.2277"/>
<keyword evidence="3" id="KW-1185">Reference proteome</keyword>
<dbReference type="Proteomes" id="UP000003527">
    <property type="component" value="Unassembled WGS sequence"/>
</dbReference>
<dbReference type="GO" id="GO:0005524">
    <property type="term" value="F:ATP binding"/>
    <property type="evidence" value="ECO:0007669"/>
    <property type="project" value="InterPro"/>
</dbReference>
<dbReference type="RefSeq" id="WP_009537281.1">
    <property type="nucleotide sequence ID" value="NZ_JH414505.1"/>
</dbReference>
<feature type="domain" description="AAA+ ATPase" evidence="1">
    <location>
        <begin position="183"/>
        <end position="313"/>
    </location>
</feature>
<evidence type="ECO:0000313" key="3">
    <source>
        <dbReference type="Proteomes" id="UP000003527"/>
    </source>
</evidence>
<dbReference type="AlphaFoldDB" id="G9WWS6"/>
<evidence type="ECO:0000259" key="1">
    <source>
        <dbReference type="SMART" id="SM00382"/>
    </source>
</evidence>
<evidence type="ECO:0000313" key="2">
    <source>
        <dbReference type="EMBL" id="EHL09479.1"/>
    </source>
</evidence>
<name>G9WWS6_9FIRM</name>
<dbReference type="GO" id="GO:0006260">
    <property type="term" value="P:DNA replication"/>
    <property type="evidence" value="ECO:0007669"/>
    <property type="project" value="TreeGrafter"/>
</dbReference>
<dbReference type="PANTHER" id="PTHR30050">
    <property type="entry name" value="CHROMOSOMAL REPLICATION INITIATOR PROTEIN DNAA"/>
    <property type="match status" value="1"/>
</dbReference>
<reference evidence="2 3" key="1">
    <citation type="submission" date="2011-08" db="EMBL/GenBank/DDBJ databases">
        <title>The Genome Sequence of Oribacterium sp. ACB7.</title>
        <authorList>
            <consortium name="The Broad Institute Genome Sequencing Platform"/>
            <person name="Earl A."/>
            <person name="Ward D."/>
            <person name="Feldgarden M."/>
            <person name="Gevers D."/>
            <person name="Sizova M."/>
            <person name="Hazen A."/>
            <person name="Epstein S."/>
            <person name="Young S.K."/>
            <person name="Zeng Q."/>
            <person name="Gargeya S."/>
            <person name="Fitzgerald M."/>
            <person name="Haas B."/>
            <person name="Abouelleil A."/>
            <person name="Alvarado L."/>
            <person name="Arachchi H.M."/>
            <person name="Berlin A."/>
            <person name="Brown A."/>
            <person name="Chapman S.B."/>
            <person name="Chen Z."/>
            <person name="Dunbar C."/>
            <person name="Freedman E."/>
            <person name="Gearin G."/>
            <person name="Gellesch M."/>
            <person name="Goldberg J."/>
            <person name="Griggs A."/>
            <person name="Gujja S."/>
            <person name="Heiman D."/>
            <person name="Howarth C."/>
            <person name="Larson L."/>
            <person name="Lui A."/>
            <person name="MacDonald P.J.P."/>
            <person name="Montmayeur A."/>
            <person name="Murphy C."/>
            <person name="Neiman D."/>
            <person name="Pearson M."/>
            <person name="Priest M."/>
            <person name="Roberts A."/>
            <person name="Saif S."/>
            <person name="Shea T."/>
            <person name="Shenoy N."/>
            <person name="Sisk P."/>
            <person name="Stolte C."/>
            <person name="Sykes S."/>
            <person name="Wortman J."/>
            <person name="Nusbaum C."/>
            <person name="Birren B."/>
        </authorList>
    </citation>
    <scope>NUCLEOTIDE SEQUENCE [LARGE SCALE GENOMIC DNA]</scope>
    <source>
        <strain evidence="2 3">ACB7</strain>
    </source>
</reference>
<proteinExistence type="predicted"/>
<dbReference type="HOGENOM" id="CLU_062999_0_0_9"/>
<organism evidence="2 3">
    <name type="scientific">Oribacterium asaccharolyticum ACB7</name>
    <dbReference type="NCBI Taxonomy" id="796944"/>
    <lineage>
        <taxon>Bacteria</taxon>
        <taxon>Bacillati</taxon>
        <taxon>Bacillota</taxon>
        <taxon>Clostridia</taxon>
        <taxon>Lachnospirales</taxon>
        <taxon>Lachnospiraceae</taxon>
        <taxon>Oribacterium</taxon>
    </lineage>
</organism>
<dbReference type="PANTHER" id="PTHR30050:SF4">
    <property type="entry name" value="ATP-BINDING PROTEIN RV3427C IN INSERTION SEQUENCE-RELATED"/>
    <property type="match status" value="1"/>
</dbReference>
<accession>G9WWS6</accession>
<dbReference type="SMART" id="SM00382">
    <property type="entry name" value="AAA"/>
    <property type="match status" value="1"/>
</dbReference>
<sequence length="318" mass="37074">MALTAEQFHEIQEILSERRFRAEKEALEKQREVLEKVSGYADLDEKLRTLSISAIEKAQEGDAEAIRALRPAIQKIREEKRVLLEKAGFSPEDLEAHYSCTLCRDSGIFEGKKCRCFLKLQGEILYKQSKMGEILERENFSRFQLERFDNTERKAQTGNKTVREYMKDIRDYFYGYCQNYPENQGNFIFTGGTGTGKTFFLHCIAKALLDRGVSVLYFTAEGLFNHFSRLMREGIEDEFVEEVDVLLLDDLGTEFSNSFTASRFFNLLNQRILTRKTMMISTNLNFKDLRELYSDRVVSRMMSDYEIIPLYGRDLRLG</sequence>
<gene>
    <name evidence="2" type="ORF">HMPREF9624_01520</name>
</gene>
<dbReference type="NCBIfam" id="NF005304">
    <property type="entry name" value="PRK06835.1"/>
    <property type="match status" value="1"/>
</dbReference>
<dbReference type="InterPro" id="IPR003593">
    <property type="entry name" value="AAA+_ATPase"/>
</dbReference>
<protein>
    <recommendedName>
        <fullName evidence="1">AAA+ ATPase domain-containing protein</fullName>
    </recommendedName>
</protein>
<dbReference type="Pfam" id="PF01695">
    <property type="entry name" value="IstB_IS21"/>
    <property type="match status" value="1"/>
</dbReference>
<dbReference type="InterPro" id="IPR002611">
    <property type="entry name" value="IstB_ATP-bd"/>
</dbReference>
<dbReference type="SUPFAM" id="SSF52540">
    <property type="entry name" value="P-loop containing nucleoside triphosphate hydrolases"/>
    <property type="match status" value="1"/>
</dbReference>
<dbReference type="Gene3D" id="3.40.50.300">
    <property type="entry name" value="P-loop containing nucleotide triphosphate hydrolases"/>
    <property type="match status" value="1"/>
</dbReference>
<dbReference type="EMBL" id="AFZD01000021">
    <property type="protein sequence ID" value="EHL09479.1"/>
    <property type="molecule type" value="Genomic_DNA"/>
</dbReference>
<dbReference type="InterPro" id="IPR027417">
    <property type="entry name" value="P-loop_NTPase"/>
</dbReference>
<comment type="caution">
    <text evidence="2">The sequence shown here is derived from an EMBL/GenBank/DDBJ whole genome shotgun (WGS) entry which is preliminary data.</text>
</comment>